<dbReference type="SUPFAM" id="SSF53335">
    <property type="entry name" value="S-adenosyl-L-methionine-dependent methyltransferases"/>
    <property type="match status" value="1"/>
</dbReference>
<evidence type="ECO:0000259" key="6">
    <source>
        <dbReference type="PROSITE" id="PS51006"/>
    </source>
</evidence>
<keyword evidence="4" id="KW-0472">Membrane</keyword>
<feature type="transmembrane region" description="Helical" evidence="4">
    <location>
        <begin position="219"/>
        <end position="241"/>
    </location>
</feature>
<evidence type="ECO:0000256" key="1">
    <source>
        <dbReference type="ARBA" id="ARBA00007867"/>
    </source>
</evidence>
<dbReference type="InterPro" id="IPR029063">
    <property type="entry name" value="SAM-dependent_MTases_sf"/>
</dbReference>
<name>A0A1H8DVL4_9EURY</name>
<comment type="caution">
    <text evidence="4">Lacks conserved residue(s) required for the propagation of feature annotation.</text>
</comment>
<dbReference type="GO" id="GO:0005886">
    <property type="term" value="C:plasma membrane"/>
    <property type="evidence" value="ECO:0007669"/>
    <property type="project" value="UniProtKB-SubCell"/>
</dbReference>
<dbReference type="InterPro" id="IPR001045">
    <property type="entry name" value="Spermi_synthase"/>
</dbReference>
<feature type="binding site" evidence="4">
    <location>
        <position position="411"/>
    </location>
    <ligand>
        <name>S-methyl-5'-thioadenosine</name>
        <dbReference type="ChEBI" id="CHEBI:17509"/>
    </ligand>
</feature>
<proteinExistence type="inferred from homology"/>
<comment type="function">
    <text evidence="4">Catalyzes the irreversible transfer of a propylamine group from the amino donor S-adenosylmethioninamine (decarboxy-AdoMet) to putrescine (1,4-diaminobutane) to yield spermidine.</text>
</comment>
<dbReference type="UniPathway" id="UPA00248">
    <property type="reaction ID" value="UER00314"/>
</dbReference>
<dbReference type="EMBL" id="FOCX01000001">
    <property type="protein sequence ID" value="SEN10568.1"/>
    <property type="molecule type" value="Genomic_DNA"/>
</dbReference>
<gene>
    <name evidence="4" type="primary">speE</name>
    <name evidence="7" type="ORF">SAMN05216388_1001380</name>
</gene>
<comment type="subunit">
    <text evidence="4">Homodimer or homotetramer.</text>
</comment>
<dbReference type="Proteomes" id="UP000198775">
    <property type="component" value="Unassembled WGS sequence"/>
</dbReference>
<dbReference type="PROSITE" id="PS51006">
    <property type="entry name" value="PABS_2"/>
    <property type="match status" value="1"/>
</dbReference>
<dbReference type="Gene3D" id="3.40.50.150">
    <property type="entry name" value="Vaccinia Virus protein VP39"/>
    <property type="match status" value="1"/>
</dbReference>
<feature type="binding site" evidence="4">
    <location>
        <begin position="445"/>
        <end position="446"/>
    </location>
    <ligand>
        <name>S-methyl-5'-thioadenosine</name>
        <dbReference type="ChEBI" id="CHEBI:17509"/>
    </ligand>
</feature>
<feature type="domain" description="PABS" evidence="6">
    <location>
        <begin position="290"/>
        <end position="550"/>
    </location>
</feature>
<dbReference type="HAMAP" id="MF_00198">
    <property type="entry name" value="Spermidine_synth"/>
    <property type="match status" value="1"/>
</dbReference>
<dbReference type="InterPro" id="IPR030374">
    <property type="entry name" value="PABS"/>
</dbReference>
<comment type="similarity">
    <text evidence="1 4">Belongs to the spermidine/spermine synthase family.</text>
</comment>
<dbReference type="GO" id="GO:0008295">
    <property type="term" value="P:spermidine biosynthetic process"/>
    <property type="evidence" value="ECO:0007669"/>
    <property type="project" value="UniProtKB-UniRule"/>
</dbReference>
<dbReference type="EC" id="2.5.1.16" evidence="4"/>
<evidence type="ECO:0000256" key="5">
    <source>
        <dbReference type="PROSITE-ProRule" id="PRU00354"/>
    </source>
</evidence>
<feature type="active site" description="Proton acceptor" evidence="4 5">
    <location>
        <position position="463"/>
    </location>
</feature>
<dbReference type="GO" id="GO:0010487">
    <property type="term" value="F:thermospermine synthase activity"/>
    <property type="evidence" value="ECO:0007669"/>
    <property type="project" value="UniProtKB-ARBA"/>
</dbReference>
<feature type="transmembrane region" description="Helical" evidence="4">
    <location>
        <begin position="9"/>
        <end position="28"/>
    </location>
</feature>
<dbReference type="AlphaFoldDB" id="A0A1H8DVL4"/>
<keyword evidence="4" id="KW-1003">Cell membrane</keyword>
<keyword evidence="4" id="KW-0812">Transmembrane</keyword>
<evidence type="ECO:0000313" key="7">
    <source>
        <dbReference type="EMBL" id="SEN10568.1"/>
    </source>
</evidence>
<dbReference type="RefSeq" id="WP_092657033.1">
    <property type="nucleotide sequence ID" value="NZ_FOCX01000001.1"/>
</dbReference>
<keyword evidence="4" id="KW-0745">Spermidine biosynthesis</keyword>
<evidence type="ECO:0000256" key="4">
    <source>
        <dbReference type="HAMAP-Rule" id="MF_00198"/>
    </source>
</evidence>
<dbReference type="PANTHER" id="PTHR43317">
    <property type="entry name" value="THERMOSPERMINE SYNTHASE ACAULIS5"/>
    <property type="match status" value="1"/>
</dbReference>
<feature type="binding site" evidence="4">
    <location>
        <position position="363"/>
    </location>
    <ligand>
        <name>spermidine</name>
        <dbReference type="ChEBI" id="CHEBI:57834"/>
    </ligand>
</feature>
<sequence length="603" mass="66131">MTTPSRRSTVFGITFVVAFCSIVYELVYSELLTVIFGGTVVRYSITIGLFLFSLGIGAFAYRYVDADPANFFRLEVYLALAGPLGLVFIVAVNAVPVPGSQTVELVAETVALWLSHLPIVVVGILSGLEIPFLTDLADAEADADLGALAVVGSLGRGSQRLARGLLGLLFRVPDPDETPGSDEGADDDGSFSAILGMDYLGSLVGTVTYALVLYPSLGLIAAVFVLGLLNAVAALVVYLLYRDRPAGDSSAVTGATFGTGVRALLVVCIVASTAYAGALAADDRVESELRTLYLEEGIEDEYPDRNMAVSVTDHETTRYQDIVLYEREWTGSGATDPFPDGPETCLRLDAAIQLCESWVESYHHGLVDVPAAFEPLADRNLSDDRVLLLGGGDWIAANYLRDHGATVDMVDPDREFQRYAKEHPFFRRYHDDAYRDENLTVHRQDGYAYLRETDRKYDLILLDLPGARSDDLLHLYSTEFYRQVRQHLTDDGLAVTWAYTRYGFPKHRSAYLTTVEAAGFDSYLPYHAYGDSNGDGRAERGELFYALSPGPTPALDLDSGGAYLDRHRDRYASLEWRSVPSFRGVAPNSVFHPNYDIVVDYGP</sequence>
<feature type="binding site" evidence="4">
    <location>
        <position position="393"/>
    </location>
    <ligand>
        <name>spermidine</name>
        <dbReference type="ChEBI" id="CHEBI:57834"/>
    </ligand>
</feature>
<organism evidence="7 8">
    <name type="scientific">Halorientalis persicus</name>
    <dbReference type="NCBI Taxonomy" id="1367881"/>
    <lineage>
        <taxon>Archaea</taxon>
        <taxon>Methanobacteriati</taxon>
        <taxon>Methanobacteriota</taxon>
        <taxon>Stenosarchaea group</taxon>
        <taxon>Halobacteria</taxon>
        <taxon>Halobacteriales</taxon>
        <taxon>Haloarculaceae</taxon>
        <taxon>Halorientalis</taxon>
    </lineage>
</organism>
<dbReference type="GO" id="GO:0004766">
    <property type="term" value="F:spermidine synthase activity"/>
    <property type="evidence" value="ECO:0007669"/>
    <property type="project" value="UniProtKB-UniRule"/>
</dbReference>
<dbReference type="OrthoDB" id="10538at2157"/>
<dbReference type="Pfam" id="PF01564">
    <property type="entry name" value="Spermine_synth"/>
    <property type="match status" value="1"/>
</dbReference>
<evidence type="ECO:0000256" key="3">
    <source>
        <dbReference type="ARBA" id="ARBA00023115"/>
    </source>
</evidence>
<accession>A0A1H8DVL4</accession>
<comment type="catalytic activity">
    <reaction evidence="4">
        <text>S-adenosyl 3-(methylsulfanyl)propylamine + putrescine = S-methyl-5'-thioadenosine + spermidine + H(+)</text>
        <dbReference type="Rhea" id="RHEA:12721"/>
        <dbReference type="ChEBI" id="CHEBI:15378"/>
        <dbReference type="ChEBI" id="CHEBI:17509"/>
        <dbReference type="ChEBI" id="CHEBI:57443"/>
        <dbReference type="ChEBI" id="CHEBI:57834"/>
        <dbReference type="ChEBI" id="CHEBI:326268"/>
        <dbReference type="EC" id="2.5.1.16"/>
    </reaction>
</comment>
<keyword evidence="2 4" id="KW-0808">Transferase</keyword>
<feature type="binding site" evidence="4">
    <location>
        <position position="320"/>
    </location>
    <ligand>
        <name>S-methyl-5'-thioadenosine</name>
        <dbReference type="ChEBI" id="CHEBI:17509"/>
    </ligand>
</feature>
<dbReference type="PANTHER" id="PTHR43317:SF1">
    <property type="entry name" value="THERMOSPERMINE SYNTHASE ACAULIS5"/>
    <property type="match status" value="1"/>
</dbReference>
<reference evidence="8" key="1">
    <citation type="submission" date="2016-10" db="EMBL/GenBank/DDBJ databases">
        <authorList>
            <person name="Varghese N."/>
            <person name="Submissions S."/>
        </authorList>
    </citation>
    <scope>NUCLEOTIDE SEQUENCE [LARGE SCALE GENOMIC DNA]</scope>
    <source>
        <strain evidence="8">IBRC-M 10043</strain>
    </source>
</reference>
<feature type="transmembrane region" description="Helical" evidence="4">
    <location>
        <begin position="76"/>
        <end position="95"/>
    </location>
</feature>
<feature type="transmembrane region" description="Helical" evidence="4">
    <location>
        <begin position="40"/>
        <end position="64"/>
    </location>
</feature>
<keyword evidence="4" id="KW-1133">Transmembrane helix</keyword>
<feature type="transmembrane region" description="Helical" evidence="4">
    <location>
        <begin position="261"/>
        <end position="281"/>
    </location>
</feature>
<keyword evidence="3 4" id="KW-0620">Polyamine biosynthesis</keyword>
<keyword evidence="8" id="KW-1185">Reference proteome</keyword>
<protein>
    <recommendedName>
        <fullName evidence="4">Polyamine aminopropyltransferase</fullName>
    </recommendedName>
    <alternativeName>
        <fullName evidence="4">Putrescine aminopropyltransferase</fullName>
        <shortName evidence="4">PAPT</shortName>
    </alternativeName>
    <alternativeName>
        <fullName evidence="4">Spermidine synthase</fullName>
        <shortName evidence="4">SPDS</shortName>
        <shortName evidence="4">SPDSY</shortName>
        <ecNumber evidence="4">2.5.1.16</ecNumber>
    </alternativeName>
</protein>
<evidence type="ECO:0000313" key="8">
    <source>
        <dbReference type="Proteomes" id="UP000198775"/>
    </source>
</evidence>
<evidence type="ECO:0000256" key="2">
    <source>
        <dbReference type="ARBA" id="ARBA00022679"/>
    </source>
</evidence>
<feature type="transmembrane region" description="Helical" evidence="4">
    <location>
        <begin position="191"/>
        <end position="212"/>
    </location>
</feature>
<comment type="pathway">
    <text evidence="4">Amine and polyamine biosynthesis; spermidine biosynthesis; spermidine from putrescine: step 1/1.</text>
</comment>
<comment type="subcellular location">
    <subcellularLocation>
        <location evidence="4">Cell membrane</location>
        <topology evidence="4">Multi-pass membrane protein</topology>
    </subcellularLocation>
</comment>